<dbReference type="InterPro" id="IPR050936">
    <property type="entry name" value="AP-1-like"/>
</dbReference>
<dbReference type="Proteomes" id="UP000624244">
    <property type="component" value="Unassembled WGS sequence"/>
</dbReference>
<reference evidence="7" key="1">
    <citation type="submission" date="2019-11" db="EMBL/GenBank/DDBJ databases">
        <title>Bipolaris sorokiniana Genome sequencing.</title>
        <authorList>
            <person name="Wang H."/>
        </authorList>
    </citation>
    <scope>NUCLEOTIDE SEQUENCE</scope>
</reference>
<feature type="compositionally biased region" description="Low complexity" evidence="5">
    <location>
        <begin position="328"/>
        <end position="358"/>
    </location>
</feature>
<dbReference type="Pfam" id="PF00170">
    <property type="entry name" value="bZIP_1"/>
    <property type="match status" value="1"/>
</dbReference>
<dbReference type="GO" id="GO:0000976">
    <property type="term" value="F:transcription cis-regulatory region binding"/>
    <property type="evidence" value="ECO:0007669"/>
    <property type="project" value="InterPro"/>
</dbReference>
<dbReference type="SUPFAM" id="SSF111430">
    <property type="entry name" value="YAP1 redox domain"/>
    <property type="match status" value="1"/>
</dbReference>
<evidence type="ECO:0000256" key="2">
    <source>
        <dbReference type="ARBA" id="ARBA00004496"/>
    </source>
</evidence>
<dbReference type="InterPro" id="IPR013910">
    <property type="entry name" value="TF_PAP1"/>
</dbReference>
<feature type="region of interest" description="Disordered" evidence="5">
    <location>
        <begin position="104"/>
        <end position="187"/>
    </location>
</feature>
<evidence type="ECO:0000256" key="4">
    <source>
        <dbReference type="ARBA" id="ARBA00038132"/>
    </source>
</evidence>
<keyword evidence="3" id="KW-0539">Nucleus</keyword>
<evidence type="ECO:0000259" key="6">
    <source>
        <dbReference type="PROSITE" id="PS50217"/>
    </source>
</evidence>
<feature type="region of interest" description="Disordered" evidence="5">
    <location>
        <begin position="279"/>
        <end position="408"/>
    </location>
</feature>
<dbReference type="PANTHER" id="PTHR40621:SF6">
    <property type="entry name" value="AP-1-LIKE TRANSCRIPTION FACTOR YAP1-RELATED"/>
    <property type="match status" value="1"/>
</dbReference>
<dbReference type="InterPro" id="IPR023167">
    <property type="entry name" value="Yap1_redox_dom_sf"/>
</dbReference>
<evidence type="ECO:0000256" key="5">
    <source>
        <dbReference type="SAM" id="MobiDB-lite"/>
    </source>
</evidence>
<sequence length="639" mass="68615">MAGTANDFQNGAPFYLDATQQDLLLAALASNNQNPNDLFSAGLHNGHHSKQSIDDAQFQYPVDALDPAYFTSPQQSTGGTGFSNVGIEESPFIDYLDGDNGFDFENADGDMIGALPGDTPGDSSEKRKSPGDEEAEDDEGGGKRREGEDKQAKKPGRKPLTSEPTTKRKAQNRAAQRAFRERKEKHLKDLETKVQELEKASDATNHENGLLRAQVQRLQMELREYRKRLSMNSSALSRTPPLTGGFSSMLNNNTAVNNFSFDFPRFGGLPGAQLLDNGSLTKNKNASVSSSVSGRHNSTGRDLSPNSNTNGSTTDSPAPMSAGAKTQRSGSLNGFFGFSNNSSSTSNAGATRSNTTSSMGSQSRVFQFNGGSSNHSDSPSNSSTSPTNQNSSCGTSPEPSHASPNQQADTVTDGYVCHGNSEGEVLFCEKLNMACGNPRNPMPRAMSQSDAKPSPAVLSAKSPTPAVSGIDYLANQNGGQFDPTLFGEYRDTQNAIVGDGDFTGGFFNDAFLNTGYVSPFHFGDTPAVQKPNPLEEIERAQDGQDGDDEVVPGEDVNSLLNCHKIWFVEFANIETFDSLTPCRDKLSSRPDFKDGTIDIDNLCSELRAKARCSESGVVVDHKDVEEALKRLPKENNTLG</sequence>
<dbReference type="CDD" id="cd14688">
    <property type="entry name" value="bZIP_YAP"/>
    <property type="match status" value="1"/>
</dbReference>
<evidence type="ECO:0000313" key="8">
    <source>
        <dbReference type="Proteomes" id="UP000624244"/>
    </source>
</evidence>
<dbReference type="Gene3D" id="1.10.238.100">
    <property type="entry name" value="YAP1 redox domain. Chain B"/>
    <property type="match status" value="1"/>
</dbReference>
<comment type="similarity">
    <text evidence="4">Belongs to the bZIP family. YAP subfamily.</text>
</comment>
<protein>
    <recommendedName>
        <fullName evidence="6">BZIP domain-containing protein</fullName>
    </recommendedName>
</protein>
<dbReference type="Pfam" id="PF08601">
    <property type="entry name" value="PAP1"/>
    <property type="match status" value="1"/>
</dbReference>
<evidence type="ECO:0000313" key="7">
    <source>
        <dbReference type="EMBL" id="KAF5845752.1"/>
    </source>
</evidence>
<comment type="subcellular location">
    <subcellularLocation>
        <location evidence="2">Cytoplasm</location>
    </subcellularLocation>
    <subcellularLocation>
        <location evidence="1">Nucleus</location>
    </subcellularLocation>
</comment>
<feature type="compositionally biased region" description="Polar residues" evidence="5">
    <location>
        <begin position="393"/>
        <end position="408"/>
    </location>
</feature>
<feature type="compositionally biased region" description="Basic and acidic residues" evidence="5">
    <location>
        <begin position="140"/>
        <end position="152"/>
    </location>
</feature>
<dbReference type="GO" id="GO:0005737">
    <property type="term" value="C:cytoplasm"/>
    <property type="evidence" value="ECO:0007669"/>
    <property type="project" value="UniProtKB-SubCell"/>
</dbReference>
<dbReference type="AlphaFoldDB" id="A0A8H5ZAS3"/>
<name>A0A8H5ZAS3_COCSA</name>
<dbReference type="FunFam" id="1.20.5.170:FF:000067">
    <property type="entry name" value="BZIP transcription factor"/>
    <property type="match status" value="1"/>
</dbReference>
<feature type="region of interest" description="Disordered" evidence="5">
    <location>
        <begin position="442"/>
        <end position="462"/>
    </location>
</feature>
<accession>A0A8H5ZAS3</accession>
<proteinExistence type="inferred from homology"/>
<feature type="domain" description="BZIP" evidence="6">
    <location>
        <begin position="162"/>
        <end position="225"/>
    </location>
</feature>
<feature type="compositionally biased region" description="Polar residues" evidence="5">
    <location>
        <begin position="294"/>
        <end position="316"/>
    </location>
</feature>
<dbReference type="InterPro" id="IPR004827">
    <property type="entry name" value="bZIP"/>
</dbReference>
<dbReference type="PANTHER" id="PTHR40621">
    <property type="entry name" value="TRANSCRIPTION FACTOR KAPC-RELATED"/>
    <property type="match status" value="1"/>
</dbReference>
<feature type="compositionally biased region" description="Low complexity" evidence="5">
    <location>
        <begin position="369"/>
        <end position="392"/>
    </location>
</feature>
<dbReference type="GO" id="GO:0034599">
    <property type="term" value="P:cellular response to oxidative stress"/>
    <property type="evidence" value="ECO:0007669"/>
    <property type="project" value="UniProtKB-ARBA"/>
</dbReference>
<dbReference type="SMART" id="SM00338">
    <property type="entry name" value="BRLZ"/>
    <property type="match status" value="1"/>
</dbReference>
<dbReference type="EMBL" id="WNKQ01000018">
    <property type="protein sequence ID" value="KAF5845752.1"/>
    <property type="molecule type" value="Genomic_DNA"/>
</dbReference>
<dbReference type="GO" id="GO:0090575">
    <property type="term" value="C:RNA polymerase II transcription regulator complex"/>
    <property type="evidence" value="ECO:0007669"/>
    <property type="project" value="TreeGrafter"/>
</dbReference>
<feature type="compositionally biased region" description="Basic and acidic residues" evidence="5">
    <location>
        <begin position="178"/>
        <end position="187"/>
    </location>
</feature>
<dbReference type="InterPro" id="IPR046347">
    <property type="entry name" value="bZIP_sf"/>
</dbReference>
<gene>
    <name evidence="7" type="ORF">GGP41_009647</name>
</gene>
<evidence type="ECO:0000256" key="1">
    <source>
        <dbReference type="ARBA" id="ARBA00004123"/>
    </source>
</evidence>
<organism evidence="7 8">
    <name type="scientific">Cochliobolus sativus</name>
    <name type="common">Common root rot and spot blotch fungus</name>
    <name type="synonym">Bipolaris sorokiniana</name>
    <dbReference type="NCBI Taxonomy" id="45130"/>
    <lineage>
        <taxon>Eukaryota</taxon>
        <taxon>Fungi</taxon>
        <taxon>Dikarya</taxon>
        <taxon>Ascomycota</taxon>
        <taxon>Pezizomycotina</taxon>
        <taxon>Dothideomycetes</taxon>
        <taxon>Pleosporomycetidae</taxon>
        <taxon>Pleosporales</taxon>
        <taxon>Pleosporineae</taxon>
        <taxon>Pleosporaceae</taxon>
        <taxon>Bipolaris</taxon>
    </lineage>
</organism>
<evidence type="ECO:0000256" key="3">
    <source>
        <dbReference type="ARBA" id="ARBA00023242"/>
    </source>
</evidence>
<dbReference type="PROSITE" id="PS00036">
    <property type="entry name" value="BZIP_BASIC"/>
    <property type="match status" value="1"/>
</dbReference>
<dbReference type="GO" id="GO:0001228">
    <property type="term" value="F:DNA-binding transcription activator activity, RNA polymerase II-specific"/>
    <property type="evidence" value="ECO:0007669"/>
    <property type="project" value="TreeGrafter"/>
</dbReference>
<dbReference type="SUPFAM" id="SSF57959">
    <property type="entry name" value="Leucine zipper domain"/>
    <property type="match status" value="1"/>
</dbReference>
<comment type="caution">
    <text evidence="7">The sequence shown here is derived from an EMBL/GenBank/DDBJ whole genome shotgun (WGS) entry which is preliminary data.</text>
</comment>
<dbReference type="Gene3D" id="1.20.5.170">
    <property type="match status" value="1"/>
</dbReference>
<dbReference type="PROSITE" id="PS50217">
    <property type="entry name" value="BZIP"/>
    <property type="match status" value="1"/>
</dbReference>